<keyword evidence="9" id="KW-1185">Reference proteome</keyword>
<comment type="caution">
    <text evidence="8">The sequence shown here is derived from an EMBL/GenBank/DDBJ whole genome shotgun (WGS) entry which is preliminary data.</text>
</comment>
<evidence type="ECO:0000256" key="2">
    <source>
        <dbReference type="ARBA" id="ARBA00022729"/>
    </source>
</evidence>
<keyword evidence="5" id="KW-0676">Redox-active center</keyword>
<gene>
    <name evidence="8" type="ORF">ACE1CA_13620</name>
</gene>
<evidence type="ECO:0000313" key="9">
    <source>
        <dbReference type="Proteomes" id="UP001576780"/>
    </source>
</evidence>
<evidence type="ECO:0000256" key="4">
    <source>
        <dbReference type="ARBA" id="ARBA00023157"/>
    </source>
</evidence>
<evidence type="ECO:0000256" key="1">
    <source>
        <dbReference type="ARBA" id="ARBA00005791"/>
    </source>
</evidence>
<dbReference type="PROSITE" id="PS51352">
    <property type="entry name" value="THIOREDOXIN_2"/>
    <property type="match status" value="1"/>
</dbReference>
<dbReference type="Pfam" id="PF13462">
    <property type="entry name" value="Thioredoxin_4"/>
    <property type="match status" value="1"/>
</dbReference>
<organism evidence="8 9">
    <name type="scientific">Floridaenema evergladense BLCC-F167</name>
    <dbReference type="NCBI Taxonomy" id="3153639"/>
    <lineage>
        <taxon>Bacteria</taxon>
        <taxon>Bacillati</taxon>
        <taxon>Cyanobacteriota</taxon>
        <taxon>Cyanophyceae</taxon>
        <taxon>Oscillatoriophycideae</taxon>
        <taxon>Aerosakkonematales</taxon>
        <taxon>Aerosakkonemataceae</taxon>
        <taxon>Floridanema</taxon>
        <taxon>Floridanema evergladense</taxon>
    </lineage>
</organism>
<evidence type="ECO:0000256" key="3">
    <source>
        <dbReference type="ARBA" id="ARBA00023002"/>
    </source>
</evidence>
<keyword evidence="3" id="KW-0560">Oxidoreductase</keyword>
<keyword evidence="2 6" id="KW-0732">Signal</keyword>
<protein>
    <submittedName>
        <fullName evidence="8">DsbA family protein</fullName>
    </submittedName>
</protein>
<dbReference type="InterPro" id="IPR012336">
    <property type="entry name" value="Thioredoxin-like_fold"/>
</dbReference>
<reference evidence="8 9" key="1">
    <citation type="submission" date="2024-09" db="EMBL/GenBank/DDBJ databases">
        <title>Floridaenema gen nov. (Aerosakkonemataceae, Aerosakkonematales ord. nov., Cyanobacteria) from benthic tropical and subtropical fresh waters, with the description of four new species.</title>
        <authorList>
            <person name="Moretto J.A."/>
            <person name="Berthold D.E."/>
            <person name="Lefler F.W."/>
            <person name="Huang I.-S."/>
            <person name="Laughinghouse H. IV."/>
        </authorList>
    </citation>
    <scope>NUCLEOTIDE SEQUENCE [LARGE SCALE GENOMIC DNA]</scope>
    <source>
        <strain evidence="8 9">BLCC-F167</strain>
    </source>
</reference>
<evidence type="ECO:0000256" key="6">
    <source>
        <dbReference type="SAM" id="SignalP"/>
    </source>
</evidence>
<feature type="signal peptide" evidence="6">
    <location>
        <begin position="1"/>
        <end position="24"/>
    </location>
</feature>
<evidence type="ECO:0000256" key="5">
    <source>
        <dbReference type="ARBA" id="ARBA00023284"/>
    </source>
</evidence>
<proteinExistence type="inferred from homology"/>
<keyword evidence="4" id="KW-1015">Disulfide bond</keyword>
<dbReference type="InterPro" id="IPR036249">
    <property type="entry name" value="Thioredoxin-like_sf"/>
</dbReference>
<comment type="similarity">
    <text evidence="1">Belongs to the thioredoxin family. DsbA subfamily.</text>
</comment>
<feature type="domain" description="Thioredoxin" evidence="7">
    <location>
        <begin position="37"/>
        <end position="244"/>
    </location>
</feature>
<evidence type="ECO:0000259" key="7">
    <source>
        <dbReference type="PROSITE" id="PS51352"/>
    </source>
</evidence>
<dbReference type="EMBL" id="JBHFNT010000116">
    <property type="protein sequence ID" value="MFB2835566.1"/>
    <property type="molecule type" value="Genomic_DNA"/>
</dbReference>
<feature type="chain" id="PRO_5046515376" evidence="6">
    <location>
        <begin position="25"/>
        <end position="244"/>
    </location>
</feature>
<dbReference type="Proteomes" id="UP001576780">
    <property type="component" value="Unassembled WGS sequence"/>
</dbReference>
<sequence length="244" mass="27256">MPIIRALLLLLSLTFFLWTSPAQAATRISPQLEEQVLQIIRQHPEAIVESVQAYQQKIQNQLVQAQQAFVQQMKTNPDAIIAQSPITGAPAKKIILIEFSDFQCPYCAQAHKTIKEFMAKHQDEVTLVYKHFPLSSIHPEALPAAKAAWAAGQQGKFWQYHDALFAQQNKLGEDFYLETAKNLNLDLDKFNSDRQNAEKAITEDLILGESVGISGTPFFIMNGATFSGAVQLSDVEDVLTRVKS</sequence>
<dbReference type="PANTHER" id="PTHR13887">
    <property type="entry name" value="GLUTATHIONE S-TRANSFERASE KAPPA"/>
    <property type="match status" value="1"/>
</dbReference>
<dbReference type="SUPFAM" id="SSF52833">
    <property type="entry name" value="Thioredoxin-like"/>
    <property type="match status" value="1"/>
</dbReference>
<evidence type="ECO:0000313" key="8">
    <source>
        <dbReference type="EMBL" id="MFB2835566.1"/>
    </source>
</evidence>
<dbReference type="InterPro" id="IPR013766">
    <property type="entry name" value="Thioredoxin_domain"/>
</dbReference>
<dbReference type="PANTHER" id="PTHR13887:SF14">
    <property type="entry name" value="DISULFIDE BOND FORMATION PROTEIN D"/>
    <property type="match status" value="1"/>
</dbReference>
<accession>A0ABV4WKE5</accession>
<dbReference type="Gene3D" id="3.40.30.10">
    <property type="entry name" value="Glutaredoxin"/>
    <property type="match status" value="1"/>
</dbReference>
<dbReference type="RefSeq" id="WP_413277978.1">
    <property type="nucleotide sequence ID" value="NZ_JBHFNT010000116.1"/>
</dbReference>
<name>A0ABV4WKE5_9CYAN</name>